<dbReference type="EMBL" id="CP091430">
    <property type="protein sequence ID" value="UVI28037.1"/>
    <property type="molecule type" value="Genomic_DNA"/>
</dbReference>
<dbReference type="Proteomes" id="UP001057877">
    <property type="component" value="Chromosome"/>
</dbReference>
<reference evidence="1" key="1">
    <citation type="submission" date="2022-01" db="EMBL/GenBank/DDBJ databases">
        <title>Paenibacillus spongiae sp. nov., isolated from marine sponge.</title>
        <authorList>
            <person name="Li Z."/>
            <person name="Zhang M."/>
        </authorList>
    </citation>
    <scope>NUCLEOTIDE SEQUENCE</scope>
    <source>
        <strain evidence="1">PHS-Z3</strain>
    </source>
</reference>
<proteinExistence type="predicted"/>
<evidence type="ECO:0000313" key="2">
    <source>
        <dbReference type="Proteomes" id="UP001057877"/>
    </source>
</evidence>
<keyword evidence="2" id="KW-1185">Reference proteome</keyword>
<evidence type="ECO:0000313" key="1">
    <source>
        <dbReference type="EMBL" id="UVI28037.1"/>
    </source>
</evidence>
<sequence length="218" mass="24452">MSRRLTPQSADFLLLDSGAAFSGTSVHNGHADPSTKMLDQYDLPGYDLENANHKILVMDEFIDQELMMEQKDKIKAFLDRGNILFFAGHLFRDWIPGASMFVPKTVTSYLDYVVTIQEHPIFDGVTSEDITYTRGVAGFFCRGHHPIPEGAEVLLELTGGIPITYIDRTSTNGTILLHAGRNLLKSRDTGNSSGRIGEQLYKWLYEEHEAIRMRGVQA</sequence>
<name>A0ABY5S2E5_9BACL</name>
<dbReference type="RefSeq" id="WP_258384125.1">
    <property type="nucleotide sequence ID" value="NZ_CP091430.1"/>
</dbReference>
<protein>
    <submittedName>
        <fullName evidence="1">Phosphate starvation-inducible protein PhoH</fullName>
    </submittedName>
</protein>
<accession>A0ABY5S2E5</accession>
<organism evidence="1 2">
    <name type="scientific">Paenibacillus spongiae</name>
    <dbReference type="NCBI Taxonomy" id="2909671"/>
    <lineage>
        <taxon>Bacteria</taxon>
        <taxon>Bacillati</taxon>
        <taxon>Bacillota</taxon>
        <taxon>Bacilli</taxon>
        <taxon>Bacillales</taxon>
        <taxon>Paenibacillaceae</taxon>
        <taxon>Paenibacillus</taxon>
    </lineage>
</organism>
<gene>
    <name evidence="1" type="ORF">L1F29_21590</name>
</gene>